<feature type="compositionally biased region" description="Low complexity" evidence="1">
    <location>
        <begin position="56"/>
        <end position="73"/>
    </location>
</feature>
<feature type="region of interest" description="Disordered" evidence="1">
    <location>
        <begin position="1357"/>
        <end position="1384"/>
    </location>
</feature>
<evidence type="ECO:0000313" key="3">
    <source>
        <dbReference type="Proteomes" id="UP001150217"/>
    </source>
</evidence>
<proteinExistence type="predicted"/>
<gene>
    <name evidence="2" type="ORF">C8R41DRAFT_862993</name>
</gene>
<feature type="compositionally biased region" description="Basic and acidic residues" evidence="1">
    <location>
        <begin position="417"/>
        <end position="426"/>
    </location>
</feature>
<feature type="compositionally biased region" description="Polar residues" evidence="1">
    <location>
        <begin position="524"/>
        <end position="543"/>
    </location>
</feature>
<evidence type="ECO:0000313" key="2">
    <source>
        <dbReference type="EMBL" id="KAJ4500895.1"/>
    </source>
</evidence>
<organism evidence="2 3">
    <name type="scientific">Lentinula lateritia</name>
    <dbReference type="NCBI Taxonomy" id="40482"/>
    <lineage>
        <taxon>Eukaryota</taxon>
        <taxon>Fungi</taxon>
        <taxon>Dikarya</taxon>
        <taxon>Basidiomycota</taxon>
        <taxon>Agaricomycotina</taxon>
        <taxon>Agaricomycetes</taxon>
        <taxon>Agaricomycetidae</taxon>
        <taxon>Agaricales</taxon>
        <taxon>Marasmiineae</taxon>
        <taxon>Omphalotaceae</taxon>
        <taxon>Lentinula</taxon>
    </lineage>
</organism>
<name>A0ABQ8VZF4_9AGAR</name>
<comment type="caution">
    <text evidence="2">The sequence shown here is derived from an EMBL/GenBank/DDBJ whole genome shotgun (WGS) entry which is preliminary data.</text>
</comment>
<reference evidence="2" key="1">
    <citation type="submission" date="2022-08" db="EMBL/GenBank/DDBJ databases">
        <title>A Global Phylogenomic Analysis of the Shiitake Genus Lentinula.</title>
        <authorList>
            <consortium name="DOE Joint Genome Institute"/>
            <person name="Sierra-Patev S."/>
            <person name="Min B."/>
            <person name="Naranjo-Ortiz M."/>
            <person name="Looney B."/>
            <person name="Konkel Z."/>
            <person name="Slot J.C."/>
            <person name="Sakamoto Y."/>
            <person name="Steenwyk J.L."/>
            <person name="Rokas A."/>
            <person name="Carro J."/>
            <person name="Camarero S."/>
            <person name="Ferreira P."/>
            <person name="Molpeceres G."/>
            <person name="Ruiz-Duenas F.J."/>
            <person name="Serrano A."/>
            <person name="Henrissat B."/>
            <person name="Drula E."/>
            <person name="Hughes K.W."/>
            <person name="Mata J.L."/>
            <person name="Ishikawa N.K."/>
            <person name="Vargas-Isla R."/>
            <person name="Ushijima S."/>
            <person name="Smith C.A."/>
            <person name="Ahrendt S."/>
            <person name="Andreopoulos W."/>
            <person name="He G."/>
            <person name="Labutti K."/>
            <person name="Lipzen A."/>
            <person name="Ng V."/>
            <person name="Riley R."/>
            <person name="Sandor L."/>
            <person name="Barry K."/>
            <person name="Martinez A.T."/>
            <person name="Xiao Y."/>
            <person name="Gibbons J.G."/>
            <person name="Terashima K."/>
            <person name="Grigoriev I.V."/>
            <person name="Hibbett D.S."/>
        </authorList>
    </citation>
    <scope>NUCLEOTIDE SEQUENCE</scope>
    <source>
        <strain evidence="2">RHP3577 ss4</strain>
    </source>
</reference>
<evidence type="ECO:0000256" key="1">
    <source>
        <dbReference type="SAM" id="MobiDB-lite"/>
    </source>
</evidence>
<feature type="compositionally biased region" description="Polar residues" evidence="1">
    <location>
        <begin position="1364"/>
        <end position="1374"/>
    </location>
</feature>
<sequence length="1545" mass="165983">MTTFVTCSSSTTQHTSVHKIRRKPAPTLLSPITPITPLRALNVTPAGSLPKATSNSAKPSVTPASTSSPSNPSMKQALVIHTRTASTSTSLFIDHRYPPPDPSDPFAPLSVLRDRSRRCSTNAILSSSYTFAAGSDDTGHLKGKKVGMASTDNLSVASSTKSSFMPVKVAKKPGVIRTFPNDFIKEKKRSKHPQERISMCSVELHPDPLSSHVLDKKEDGVFGVPETPKKRSITPCPSHYESKVSTPTQFGTLGHYTPHSRQRTRSSFSALSSPSPTFKLSNRKQHVLIPAPDAHPLPSLVRDRSESSVSGSSSSGTGYPNYGGNTGEPTSTPERVLPPASASILSLGSPNASHLDISDSYALTMALLSSPQKHPYARSEAYTRSQSSSSSRDSSPCRSDYGKGVKSEQTPKAARMKKIDIGDTERPTSPTGSMFKLARFFTGGKVSRKNSIGSLKILDGITSPKSERRKANSPPSRGRARLRKLSLSSINISGPVAAPVSIPLGSDICHRVTGLPLIERSANRPRSQTTSGLPPSTIPNRLHSSPYRLETSSKSSASVSAIGITTVNEFDISRDQGVEDDVNKELNLSLLKPWTASIPRKRSSLSLSVLPASTSLEAGETCDAPSDIVSTLNLMDTSFGTCEPRKNNGSSESAVSAGSMGSSYIHVVDSCGESFVKNEPVHKREEDLTWTGARRAPLPPRSKTEGLLKSTANHGIAGIKFPGFRRAQSSVQDPIQGTTLLSTPGSVRGLKISSPMMQTTVSSNVKLDSPIALPSSASLASPLMHSPAKGLERAISESSCTFLNHSSPVNTKIAENDDAALSPPLPTTSELQALLALPLLDEHGQEAIFGDILNDPAPVNSDKAVIVLFIRHFWCPLDQDYVQEVGDILRRLSKDKDGWQLATSNGDLLIGDEEGNKAGKKAIPEVIIISNGSPALIAKYKEIFDLEAEKGSNPKVKMYTDPTCRTYGVLGLENVGEACISVVSTPSTPASKHSSTISSSPDSLTSRRGRGGITPHKYDTEIPLARTDYRTPLRKNIKGSFPPSASANIDSRSCPDSPSPSAMLSVLETSEPALARSVSPLSIESTHVSTSRSYVKHTSVIGGIATVVLRAIKVGMPVWEKGGAIKQLGGEFVFRVMKEQLYDQETGRDPEMQVACVFAHRMRDTADHTPFGDVLKIALTASPSNDFVSFCPSAACVTPSSITHPAYSLRRSSKAMYSPYECSTPPLRGSQTASSAPCSPYKPSRRKTQIDVYTTHTSTAGTAWWVAPTDEGEEVLSDGSPEDERVMHDSVLDTLKDGPVGTWGDKLHTLRTRVAQDGNRGVSDSIRGIRVRDSICSSTGTATDTSIRAIRAKRVPRGPRMRMQSVSAESLTASRSRDTVKSFGSGMEGIESVMEYGDSISSPDLSIFGQLAIAAGGPSENRWRRRRATDSTSTLNSSLYYDAHEGLLGITDNDDEELSKSLAVDVAPIVSRPASRLWREENVDSSEYQDQTFNSLQSYDTSADRTDQLTSLCSETSDDDYEENAEKLRELLVIRASGSIRGKGI</sequence>
<feature type="region of interest" description="Disordered" evidence="1">
    <location>
        <begin position="519"/>
        <end position="551"/>
    </location>
</feature>
<accession>A0ABQ8VZF4</accession>
<dbReference type="Proteomes" id="UP001150217">
    <property type="component" value="Unassembled WGS sequence"/>
</dbReference>
<feature type="compositionally biased region" description="Low complexity" evidence="1">
    <location>
        <begin position="987"/>
        <end position="1006"/>
    </location>
</feature>
<feature type="region of interest" description="Disordered" evidence="1">
    <location>
        <begin position="985"/>
        <end position="1018"/>
    </location>
</feature>
<feature type="compositionally biased region" description="Low complexity" evidence="1">
    <location>
        <begin position="307"/>
        <end position="329"/>
    </location>
</feature>
<feature type="region of interest" description="Disordered" evidence="1">
    <location>
        <begin position="373"/>
        <end position="433"/>
    </location>
</feature>
<feature type="compositionally biased region" description="Low complexity" evidence="1">
    <location>
        <begin position="1050"/>
        <end position="1061"/>
    </location>
</feature>
<feature type="region of interest" description="Disordered" evidence="1">
    <location>
        <begin position="46"/>
        <end position="74"/>
    </location>
</feature>
<feature type="region of interest" description="Disordered" evidence="1">
    <location>
        <begin position="290"/>
        <end position="337"/>
    </location>
</feature>
<feature type="region of interest" description="Disordered" evidence="1">
    <location>
        <begin position="1224"/>
        <end position="1244"/>
    </location>
</feature>
<feature type="region of interest" description="Disordered" evidence="1">
    <location>
        <begin position="461"/>
        <end position="481"/>
    </location>
</feature>
<feature type="region of interest" description="Disordered" evidence="1">
    <location>
        <begin position="1035"/>
        <end position="1062"/>
    </location>
</feature>
<feature type="region of interest" description="Disordered" evidence="1">
    <location>
        <begin position="220"/>
        <end position="277"/>
    </location>
</feature>
<dbReference type="EMBL" id="JANVFT010000004">
    <property type="protein sequence ID" value="KAJ4500895.1"/>
    <property type="molecule type" value="Genomic_DNA"/>
</dbReference>
<feature type="compositionally biased region" description="Low complexity" evidence="1">
    <location>
        <begin position="265"/>
        <end position="277"/>
    </location>
</feature>
<protein>
    <recommendedName>
        <fullName evidence="4">Thioredoxin domain-containing protein</fullName>
    </recommendedName>
</protein>
<keyword evidence="3" id="KW-1185">Reference proteome</keyword>
<feature type="compositionally biased region" description="Low complexity" evidence="1">
    <location>
        <begin position="378"/>
        <end position="399"/>
    </location>
</feature>
<evidence type="ECO:0008006" key="4">
    <source>
        <dbReference type="Google" id="ProtNLM"/>
    </source>
</evidence>